<evidence type="ECO:0000313" key="2">
    <source>
        <dbReference type="EMBL" id="MCL1116914.1"/>
    </source>
</evidence>
<accession>A0ABT0KZW7</accession>
<organism evidence="2 3">
    <name type="scientific">Shewanella aestuarii</name>
    <dbReference type="NCBI Taxonomy" id="1028752"/>
    <lineage>
        <taxon>Bacteria</taxon>
        <taxon>Pseudomonadati</taxon>
        <taxon>Pseudomonadota</taxon>
        <taxon>Gammaproteobacteria</taxon>
        <taxon>Alteromonadales</taxon>
        <taxon>Shewanellaceae</taxon>
        <taxon>Shewanella</taxon>
    </lineage>
</organism>
<keyword evidence="3" id="KW-1185">Reference proteome</keyword>
<name>A0ABT0KZW7_9GAMM</name>
<dbReference type="Proteomes" id="UP001203212">
    <property type="component" value="Unassembled WGS sequence"/>
</dbReference>
<evidence type="ECO:0000313" key="3">
    <source>
        <dbReference type="Proteomes" id="UP001203212"/>
    </source>
</evidence>
<dbReference type="EMBL" id="JAKILK010000002">
    <property type="protein sequence ID" value="MCL1116914.1"/>
    <property type="molecule type" value="Genomic_DNA"/>
</dbReference>
<comment type="caution">
    <text evidence="2">The sequence shown here is derived from an EMBL/GenBank/DDBJ whole genome shotgun (WGS) entry which is preliminary data.</text>
</comment>
<keyword evidence="1" id="KW-0732">Signal</keyword>
<feature type="chain" id="PRO_5045287093" evidence="1">
    <location>
        <begin position="47"/>
        <end position="198"/>
    </location>
</feature>
<gene>
    <name evidence="2" type="ORF">L2689_06570</name>
</gene>
<proteinExistence type="predicted"/>
<sequence length="198" mass="22347">MNMVLKQLSSAINRYSILTAYRVQWLKKLALIAACISLFSCSSASIDDYTNTSPSLNLASFFDGELTAAGIVQDYSGKVTRKFTVTMDASWQGNKGELKEWFIYDDGEKQTRIWYLTDLGNGKFEGRADDILGVAEGQANGSALRWRYDMKLLVDGTEYEVEFDDWMFLVDNKTIINKSDINKFGIKVAEVTLVIQKK</sequence>
<feature type="signal peptide" evidence="1">
    <location>
        <begin position="1"/>
        <end position="46"/>
    </location>
</feature>
<dbReference type="Pfam" id="PF12915">
    <property type="entry name" value="DUF3833"/>
    <property type="match status" value="1"/>
</dbReference>
<protein>
    <submittedName>
        <fullName evidence="2">DUF3833 domain-containing protein</fullName>
    </submittedName>
</protein>
<dbReference type="InterPro" id="IPR024409">
    <property type="entry name" value="DUF3833"/>
</dbReference>
<reference evidence="2 3" key="1">
    <citation type="submission" date="2022-01" db="EMBL/GenBank/DDBJ databases">
        <title>Whole genome-based taxonomy of the Shewanellaceae.</title>
        <authorList>
            <person name="Martin-Rodriguez A.J."/>
        </authorList>
    </citation>
    <scope>NUCLEOTIDE SEQUENCE [LARGE SCALE GENOMIC DNA]</scope>
    <source>
        <strain evidence="2 3">JCM 17801</strain>
    </source>
</reference>
<evidence type="ECO:0000256" key="1">
    <source>
        <dbReference type="SAM" id="SignalP"/>
    </source>
</evidence>
<dbReference type="RefSeq" id="WP_229778283.1">
    <property type="nucleotide sequence ID" value="NZ_BMOT01000006.1"/>
</dbReference>